<dbReference type="RefSeq" id="WP_271123239.1">
    <property type="nucleotide sequence ID" value="NZ_JALHAN010000065.1"/>
</dbReference>
<keyword evidence="4" id="KW-1185">Reference proteome</keyword>
<dbReference type="InterPro" id="IPR052947">
    <property type="entry name" value="T6SS_Hcp1_domain"/>
</dbReference>
<dbReference type="InterPro" id="IPR057580">
    <property type="entry name" value="Deam_C"/>
</dbReference>
<proteinExistence type="predicted"/>
<name>A0A9X2W993_9ENTR</name>
<evidence type="ECO:0000259" key="2">
    <source>
        <dbReference type="Pfam" id="PF26362"/>
    </source>
</evidence>
<gene>
    <name evidence="3" type="ORF">MUA00_11830</name>
</gene>
<reference evidence="3" key="1">
    <citation type="submission" date="2022-03" db="EMBL/GenBank/DDBJ databases">
        <title>Proposal of a novel genus Dryocolo and two novel species.</title>
        <authorList>
            <person name="Maddock D.W."/>
            <person name="Brady C.L."/>
            <person name="Denman S."/>
            <person name="Arnold D."/>
        </authorList>
    </citation>
    <scope>NUCLEOTIDE SEQUENCE</scope>
    <source>
        <strain evidence="3">H6W4</strain>
    </source>
</reference>
<sequence>MGLSLPGNRLICLARDNLAPEKYERIIHPSHAWRYVESEYQFNDQGDDWRYIVNMMPIWNEPSSVYLRPNGRQAAEKFRAMLERGEVVCLTDISILPGDLFYINDKGALICRSTSAFRFDGAQCIIKAYNASVRQRDYRHSGGRPRPTPMFHFKGANSEVASLPAGKMLNSKGVGRLLAAGGFYNGNIEGFKRTADLLGGDAPAGFEQMLNEKTKGVAIAAVSAGAALGVGRVGAAREMEQLEKLVKVEKAAPTVTAELKVNGRTFFDTNQTARASELADANKPTLISERIARKHAKAVKKIFTKGLPEPNPIPNGNMADAHAEIGAIQQAHEAGVVKGADMHITVAGRNVCGYCKGDIPAMGNAAEIRSMTIDATDEFGKQRLYRWEAGMVSLERTK</sequence>
<organism evidence="3 4">
    <name type="scientific">Dryocola boscaweniae</name>
    <dbReference type="NCBI Taxonomy" id="2925397"/>
    <lineage>
        <taxon>Bacteria</taxon>
        <taxon>Pseudomonadati</taxon>
        <taxon>Pseudomonadota</taxon>
        <taxon>Gammaproteobacteria</taxon>
        <taxon>Enterobacterales</taxon>
        <taxon>Enterobacteriaceae</taxon>
        <taxon>Dryocola</taxon>
    </lineage>
</organism>
<dbReference type="PANTHER" id="PTHR34319:SF7">
    <property type="entry name" value="HNH ENDONUCLEASE DOMAIN-CONTAINING PROTEIN"/>
    <property type="match status" value="1"/>
</dbReference>
<dbReference type="Pfam" id="PF24241">
    <property type="entry name" value="Deam_C"/>
    <property type="match status" value="1"/>
</dbReference>
<dbReference type="Pfam" id="PF26362">
    <property type="entry name" value="DUF8093"/>
    <property type="match status" value="1"/>
</dbReference>
<feature type="domain" description="DUF8093" evidence="2">
    <location>
        <begin position="9"/>
        <end position="148"/>
    </location>
</feature>
<comment type="caution">
    <text evidence="3">The sequence shown here is derived from an EMBL/GenBank/DDBJ whole genome shotgun (WGS) entry which is preliminary data.</text>
</comment>
<dbReference type="Proteomes" id="UP001150641">
    <property type="component" value="Unassembled WGS sequence"/>
</dbReference>
<evidence type="ECO:0000259" key="1">
    <source>
        <dbReference type="Pfam" id="PF24241"/>
    </source>
</evidence>
<feature type="domain" description="Putative cytidine deaminase C-terminal" evidence="1">
    <location>
        <begin position="250"/>
        <end position="396"/>
    </location>
</feature>
<dbReference type="InterPro" id="IPR058406">
    <property type="entry name" value="DUF8093"/>
</dbReference>
<dbReference type="PANTHER" id="PTHR34319">
    <property type="entry name" value="MAJOR EXPORTED PROTEIN"/>
    <property type="match status" value="1"/>
</dbReference>
<dbReference type="EMBL" id="JALHAP010000078">
    <property type="protein sequence ID" value="MCT4702478.1"/>
    <property type="molecule type" value="Genomic_DNA"/>
</dbReference>
<evidence type="ECO:0000313" key="3">
    <source>
        <dbReference type="EMBL" id="MCT4702478.1"/>
    </source>
</evidence>
<evidence type="ECO:0000313" key="4">
    <source>
        <dbReference type="Proteomes" id="UP001150641"/>
    </source>
</evidence>
<protein>
    <submittedName>
        <fullName evidence="3">Uncharacterized protein</fullName>
    </submittedName>
</protein>
<accession>A0A9X2W993</accession>
<dbReference type="AlphaFoldDB" id="A0A9X2W993"/>